<dbReference type="KEGG" id="mbr:MONBRDRAFT_28576"/>
<name>A9V8K6_MONBE</name>
<gene>
    <name evidence="1" type="ORF">MONBRDRAFT_28576</name>
</gene>
<evidence type="ECO:0000313" key="2">
    <source>
        <dbReference type="Proteomes" id="UP000001357"/>
    </source>
</evidence>
<organism evidence="1 2">
    <name type="scientific">Monosiga brevicollis</name>
    <name type="common">Choanoflagellate</name>
    <dbReference type="NCBI Taxonomy" id="81824"/>
    <lineage>
        <taxon>Eukaryota</taxon>
        <taxon>Choanoflagellata</taxon>
        <taxon>Craspedida</taxon>
        <taxon>Salpingoecidae</taxon>
        <taxon>Monosiga</taxon>
    </lineage>
</organism>
<proteinExistence type="predicted"/>
<reference evidence="1 2" key="1">
    <citation type="journal article" date="2008" name="Nature">
        <title>The genome of the choanoflagellate Monosiga brevicollis and the origin of metazoans.</title>
        <authorList>
            <consortium name="JGI Sequencing"/>
            <person name="King N."/>
            <person name="Westbrook M.J."/>
            <person name="Young S.L."/>
            <person name="Kuo A."/>
            <person name="Abedin M."/>
            <person name="Chapman J."/>
            <person name="Fairclough S."/>
            <person name="Hellsten U."/>
            <person name="Isogai Y."/>
            <person name="Letunic I."/>
            <person name="Marr M."/>
            <person name="Pincus D."/>
            <person name="Putnam N."/>
            <person name="Rokas A."/>
            <person name="Wright K.J."/>
            <person name="Zuzow R."/>
            <person name="Dirks W."/>
            <person name="Good M."/>
            <person name="Goodstein D."/>
            <person name="Lemons D."/>
            <person name="Li W."/>
            <person name="Lyons J.B."/>
            <person name="Morris A."/>
            <person name="Nichols S."/>
            <person name="Richter D.J."/>
            <person name="Salamov A."/>
            <person name="Bork P."/>
            <person name="Lim W.A."/>
            <person name="Manning G."/>
            <person name="Miller W.T."/>
            <person name="McGinnis W."/>
            <person name="Shapiro H."/>
            <person name="Tjian R."/>
            <person name="Grigoriev I.V."/>
            <person name="Rokhsar D."/>
        </authorList>
    </citation>
    <scope>NUCLEOTIDE SEQUENCE [LARGE SCALE GENOMIC DNA]</scope>
    <source>
        <strain evidence="2">MX1 / ATCC 50154</strain>
    </source>
</reference>
<dbReference type="AlphaFoldDB" id="A9V8K6"/>
<dbReference type="Proteomes" id="UP000001357">
    <property type="component" value="Unassembled WGS sequence"/>
</dbReference>
<dbReference type="InterPro" id="IPR036412">
    <property type="entry name" value="HAD-like_sf"/>
</dbReference>
<keyword evidence="2" id="KW-1185">Reference proteome</keyword>
<dbReference type="eggNOG" id="ENOG502R8AT">
    <property type="taxonomic scope" value="Eukaryota"/>
</dbReference>
<dbReference type="GeneID" id="5894324"/>
<dbReference type="OMA" id="ILAWHAT"/>
<dbReference type="InParanoid" id="A9V8K6"/>
<dbReference type="SUPFAM" id="SSF56784">
    <property type="entry name" value="HAD-like"/>
    <property type="match status" value="1"/>
</dbReference>
<sequence>MAHGSSLPTAAVPWNGRHATSADGFIAGLYLDLDGTILDGDMHHACWYFLHQLPASLTKFLRLGTYPLALLLAMATQAVRGESAAVKILAWHATAGLKAPDLKLAGQRTSEVLARNIRPQVLAELRAYQAEGFYVGIVTGNLEPLVRSLVFDVLKANALEGTRLLINAKGIVTGRMACPSYPIIPRATGQIDGAVCVAEEKRRRLRGNPVLHELEYTIGYGNSGNDIPFMSLMTTAKAITPSARLWRHATQAGWPVYTPVALPSELALFARIYATV</sequence>
<dbReference type="RefSeq" id="XP_001749086.1">
    <property type="nucleotide sequence ID" value="XM_001749034.1"/>
</dbReference>
<dbReference type="Gene3D" id="3.40.50.1000">
    <property type="entry name" value="HAD superfamily/HAD-like"/>
    <property type="match status" value="1"/>
</dbReference>
<accession>A9V8K6</accession>
<evidence type="ECO:0000313" key="1">
    <source>
        <dbReference type="EMBL" id="EDQ86161.1"/>
    </source>
</evidence>
<dbReference type="Pfam" id="PF12710">
    <property type="entry name" value="HAD"/>
    <property type="match status" value="1"/>
</dbReference>
<dbReference type="InterPro" id="IPR023214">
    <property type="entry name" value="HAD_sf"/>
</dbReference>
<protein>
    <submittedName>
        <fullName evidence="1">Uncharacterized protein</fullName>
    </submittedName>
</protein>
<dbReference type="EMBL" id="CH991568">
    <property type="protein sequence ID" value="EDQ86161.1"/>
    <property type="molecule type" value="Genomic_DNA"/>
</dbReference>